<name>A0A1L3ZP27_RHILE</name>
<organism evidence="1 2">
    <name type="scientific">Rhizobium leguminosarum</name>
    <dbReference type="NCBI Taxonomy" id="384"/>
    <lineage>
        <taxon>Bacteria</taxon>
        <taxon>Pseudomonadati</taxon>
        <taxon>Pseudomonadota</taxon>
        <taxon>Alphaproteobacteria</taxon>
        <taxon>Hyphomicrobiales</taxon>
        <taxon>Rhizobiaceae</taxon>
        <taxon>Rhizobium/Agrobacterium group</taxon>
        <taxon>Rhizobium</taxon>
    </lineage>
</organism>
<dbReference type="AlphaFoldDB" id="A0A1L3ZP27"/>
<evidence type="ECO:0008006" key="3">
    <source>
        <dbReference type="Google" id="ProtNLM"/>
    </source>
</evidence>
<reference evidence="1 2" key="1">
    <citation type="submission" date="2016-11" db="EMBL/GenBank/DDBJ databases">
        <title>Rhizobium leguminosarum bv. viciae strain Vaf12 isolated from Vavilovia formosa root nodules from Russia, Dagestan.</title>
        <authorList>
            <person name="Kimeklis A."/>
        </authorList>
    </citation>
    <scope>NUCLEOTIDE SEQUENCE [LARGE SCALE GENOMIC DNA]</scope>
    <source>
        <strain evidence="1 2">Vaf-108</strain>
        <plasmid evidence="2">Plasmid unnamed6</plasmid>
    </source>
</reference>
<keyword evidence="1" id="KW-0614">Plasmid</keyword>
<protein>
    <recommendedName>
        <fullName evidence="3">Plasmid replication protein RepL domain-containing protein</fullName>
    </recommendedName>
</protein>
<dbReference type="EMBL" id="CP018234">
    <property type="protein sequence ID" value="API57396.1"/>
    <property type="molecule type" value="Genomic_DNA"/>
</dbReference>
<dbReference type="Proteomes" id="UP000183050">
    <property type="component" value="Plasmid unnamed6"/>
</dbReference>
<proteinExistence type="predicted"/>
<sequence>MSVVNELHPQDTFHATNPFLSAKEVQINQKAVKTRTTPRELMDPNAGEVGAGVIHVIEGVGVEQFTKALTDGVCAAFDLSNAGSSVFQTVLLEYLRAKMTDSRCDSVALLLSQEEPNDKKGETNKARFQDGLKELLSKGLLAQKAPNQYWLNRAVFFDGNGVILIREYRLNSNSLTGN</sequence>
<geneLocation type="plasmid" evidence="1 2">
    <name>unnamed6</name>
</geneLocation>
<evidence type="ECO:0000313" key="2">
    <source>
        <dbReference type="Proteomes" id="UP000183050"/>
    </source>
</evidence>
<gene>
    <name evidence="1" type="ORF">BMW22_39065</name>
</gene>
<dbReference type="RefSeq" id="WP_072642562.1">
    <property type="nucleotide sequence ID" value="NZ_CP018234.1"/>
</dbReference>
<evidence type="ECO:0000313" key="1">
    <source>
        <dbReference type="EMBL" id="API57396.1"/>
    </source>
</evidence>
<accession>A0A1L3ZP27</accession>